<feature type="region of interest" description="Disordered" evidence="1">
    <location>
        <begin position="91"/>
        <end position="111"/>
    </location>
</feature>
<evidence type="ECO:0000313" key="3">
    <source>
        <dbReference type="Proteomes" id="UP001596501"/>
    </source>
</evidence>
<accession>A0ABW2QQ94</accession>
<keyword evidence="3" id="KW-1185">Reference proteome</keyword>
<gene>
    <name evidence="2" type="ORF">ACFQPB_12260</name>
</gene>
<protein>
    <submittedName>
        <fullName evidence="2">Uncharacterized protein</fullName>
    </submittedName>
</protein>
<sequence>MSYIVSTDSDVNETNFALIERSWREGFGGRDPMDTGKGVIFRDVDTERIEDFLIAFQADSQFADRKADIVAYLRTLADQHAVGDVLLISPGTGDRKPHRLNGQSRVVGDRQGSAWRLNKDRVASRGDEKLGLAEEQKAAAEAAAASGDNPVQGPRGLARGREAGPCRGTESGGRGRGRVRRQPGCGLGYRANIVAYTLSMLSELAKRRKACVDFPGIWNAQGVNAVLESSIAVVSRVVNEDIIRPPAGISNISEWCKREACWTRIQTRIEDVEKLLQPEFYDQLQSVGDQAAEVRSAKQTQKVDNGIEAQRHVLAVPAGEWARLHRVLIEKELLTPKEVGVLRIAMQIPAKLPTEKQCAILLDVLGRARAEGIVVER</sequence>
<name>A0ABW2QQ94_9BURK</name>
<dbReference type="Proteomes" id="UP001596501">
    <property type="component" value="Unassembled WGS sequence"/>
</dbReference>
<evidence type="ECO:0000256" key="1">
    <source>
        <dbReference type="SAM" id="MobiDB-lite"/>
    </source>
</evidence>
<proteinExistence type="predicted"/>
<comment type="caution">
    <text evidence="2">The sequence shown here is derived from an EMBL/GenBank/DDBJ whole genome shotgun (WGS) entry which is preliminary data.</text>
</comment>
<feature type="region of interest" description="Disordered" evidence="1">
    <location>
        <begin position="139"/>
        <end position="181"/>
    </location>
</feature>
<reference evidence="3" key="1">
    <citation type="journal article" date="2019" name="Int. J. Syst. Evol. Microbiol.">
        <title>The Global Catalogue of Microorganisms (GCM) 10K type strain sequencing project: providing services to taxonomists for standard genome sequencing and annotation.</title>
        <authorList>
            <consortium name="The Broad Institute Genomics Platform"/>
            <consortium name="The Broad Institute Genome Sequencing Center for Infectious Disease"/>
            <person name="Wu L."/>
            <person name="Ma J."/>
        </authorList>
    </citation>
    <scope>NUCLEOTIDE SEQUENCE [LARGE SCALE GENOMIC DNA]</scope>
    <source>
        <strain evidence="3">CGMCC 1.12371</strain>
    </source>
</reference>
<dbReference type="RefSeq" id="WP_382223594.1">
    <property type="nucleotide sequence ID" value="NZ_JBHTCA010000007.1"/>
</dbReference>
<dbReference type="EMBL" id="JBHTCA010000007">
    <property type="protein sequence ID" value="MFC7409635.1"/>
    <property type="molecule type" value="Genomic_DNA"/>
</dbReference>
<organism evidence="2 3">
    <name type="scientific">Hydrogenophaga atypica</name>
    <dbReference type="NCBI Taxonomy" id="249409"/>
    <lineage>
        <taxon>Bacteria</taxon>
        <taxon>Pseudomonadati</taxon>
        <taxon>Pseudomonadota</taxon>
        <taxon>Betaproteobacteria</taxon>
        <taxon>Burkholderiales</taxon>
        <taxon>Comamonadaceae</taxon>
        <taxon>Hydrogenophaga</taxon>
    </lineage>
</organism>
<evidence type="ECO:0000313" key="2">
    <source>
        <dbReference type="EMBL" id="MFC7409635.1"/>
    </source>
</evidence>